<accession>A0A3N6RFW8</accession>
<dbReference type="EC" id="2.7.13.3" evidence="2"/>
<dbReference type="InterPro" id="IPR002545">
    <property type="entry name" value="CheW-lke_dom"/>
</dbReference>
<dbReference type="GO" id="GO:0000160">
    <property type="term" value="P:phosphorelay signal transduction system"/>
    <property type="evidence" value="ECO:0007669"/>
    <property type="project" value="UniProtKB-KW"/>
</dbReference>
<dbReference type="Gene3D" id="3.30.565.10">
    <property type="entry name" value="Histidine kinase-like ATPase, C-terminal domain"/>
    <property type="match status" value="1"/>
</dbReference>
<dbReference type="Pfam" id="PF01627">
    <property type="entry name" value="Hpt"/>
    <property type="match status" value="1"/>
</dbReference>
<dbReference type="GO" id="GO:0006935">
    <property type="term" value="P:chemotaxis"/>
    <property type="evidence" value="ECO:0007669"/>
    <property type="project" value="InterPro"/>
</dbReference>
<evidence type="ECO:0000313" key="12">
    <source>
        <dbReference type="EMBL" id="RQH42203.1"/>
    </source>
</evidence>
<dbReference type="Pfam" id="PF02518">
    <property type="entry name" value="HATPase_c"/>
    <property type="match status" value="1"/>
</dbReference>
<dbReference type="SMART" id="SM00260">
    <property type="entry name" value="CheW"/>
    <property type="match status" value="1"/>
</dbReference>
<dbReference type="RefSeq" id="WP_124154822.1">
    <property type="nucleotide sequence ID" value="NZ_CAWOLW010000692.1"/>
</dbReference>
<keyword evidence="13" id="KW-1185">Reference proteome</keyword>
<evidence type="ECO:0000313" key="13">
    <source>
        <dbReference type="Proteomes" id="UP000269154"/>
    </source>
</evidence>
<dbReference type="SUPFAM" id="SSF55874">
    <property type="entry name" value="ATPase domain of HSP90 chaperone/DNA topoisomerase II/histidine kinase"/>
    <property type="match status" value="1"/>
</dbReference>
<feature type="domain" description="Histidine kinase" evidence="9">
    <location>
        <begin position="388"/>
        <end position="658"/>
    </location>
</feature>
<reference evidence="12 13" key="1">
    <citation type="journal article" date="2018" name="ACS Chem. Biol.">
        <title>Ketoreductase domain dysfunction expands chemodiversity: malyngamide biosynthesis in the cyanobacterium Okeania hirsuta.</title>
        <authorList>
            <person name="Moss N.A."/>
            <person name="Leao T."/>
            <person name="Rankin M."/>
            <person name="McCullough T.M."/>
            <person name="Qu P."/>
            <person name="Korobeynikov A."/>
            <person name="Smith J.L."/>
            <person name="Gerwick L."/>
            <person name="Gerwick W.H."/>
        </authorList>
    </citation>
    <scope>NUCLEOTIDE SEQUENCE [LARGE SCALE GENOMIC DNA]</scope>
    <source>
        <strain evidence="12 13">PAB10Feb10-1</strain>
    </source>
</reference>
<dbReference type="FunFam" id="3.30.565.10:FF:000016">
    <property type="entry name" value="Chemotaxis protein CheA, putative"/>
    <property type="match status" value="1"/>
</dbReference>
<dbReference type="InterPro" id="IPR001789">
    <property type="entry name" value="Sig_transdc_resp-reg_receiver"/>
</dbReference>
<dbReference type="PANTHER" id="PTHR43395">
    <property type="entry name" value="SENSOR HISTIDINE KINASE CHEA"/>
    <property type="match status" value="1"/>
</dbReference>
<dbReference type="AlphaFoldDB" id="A0A3N6RFW8"/>
<dbReference type="SMART" id="SM00448">
    <property type="entry name" value="REC"/>
    <property type="match status" value="1"/>
</dbReference>
<dbReference type="SUPFAM" id="SSF52172">
    <property type="entry name" value="CheY-like"/>
    <property type="match status" value="1"/>
</dbReference>
<evidence type="ECO:0000256" key="6">
    <source>
        <dbReference type="ARBA" id="ARBA00023012"/>
    </source>
</evidence>
<dbReference type="CDD" id="cd00088">
    <property type="entry name" value="HPT"/>
    <property type="match status" value="1"/>
</dbReference>
<dbReference type="EMBL" id="RCBY01000077">
    <property type="protein sequence ID" value="RQH42203.1"/>
    <property type="molecule type" value="Genomic_DNA"/>
</dbReference>
<keyword evidence="5 12" id="KW-0418">Kinase</keyword>
<evidence type="ECO:0000256" key="1">
    <source>
        <dbReference type="ARBA" id="ARBA00000085"/>
    </source>
</evidence>
<evidence type="ECO:0000256" key="2">
    <source>
        <dbReference type="ARBA" id="ARBA00012438"/>
    </source>
</evidence>
<dbReference type="PROSITE" id="PS50109">
    <property type="entry name" value="HIS_KIN"/>
    <property type="match status" value="1"/>
</dbReference>
<evidence type="ECO:0000256" key="7">
    <source>
        <dbReference type="PROSITE-ProRule" id="PRU00110"/>
    </source>
</evidence>
<dbReference type="PROSITE" id="PS50110">
    <property type="entry name" value="RESPONSE_REGULATORY"/>
    <property type="match status" value="1"/>
</dbReference>
<dbReference type="SMART" id="SM00073">
    <property type="entry name" value="HPT"/>
    <property type="match status" value="1"/>
</dbReference>
<proteinExistence type="predicted"/>
<dbReference type="InterPro" id="IPR008207">
    <property type="entry name" value="Sig_transdc_His_kin_Hpt_dom"/>
</dbReference>
<organism evidence="12 13">
    <name type="scientific">Okeania hirsuta</name>
    <dbReference type="NCBI Taxonomy" id="1458930"/>
    <lineage>
        <taxon>Bacteria</taxon>
        <taxon>Bacillati</taxon>
        <taxon>Cyanobacteriota</taxon>
        <taxon>Cyanophyceae</taxon>
        <taxon>Oscillatoriophycideae</taxon>
        <taxon>Oscillatoriales</taxon>
        <taxon>Microcoleaceae</taxon>
        <taxon>Okeania</taxon>
    </lineage>
</organism>
<dbReference type="GO" id="GO:0004673">
    <property type="term" value="F:protein histidine kinase activity"/>
    <property type="evidence" value="ECO:0007669"/>
    <property type="project" value="UniProtKB-EC"/>
</dbReference>
<dbReference type="InterPro" id="IPR005467">
    <property type="entry name" value="His_kinase_dom"/>
</dbReference>
<dbReference type="InterPro" id="IPR003594">
    <property type="entry name" value="HATPase_dom"/>
</dbReference>
<dbReference type="SMART" id="SM00387">
    <property type="entry name" value="HATPase_c"/>
    <property type="match status" value="1"/>
</dbReference>
<dbReference type="InterPro" id="IPR051315">
    <property type="entry name" value="Bact_Chemotaxis_CheA"/>
</dbReference>
<evidence type="ECO:0000256" key="3">
    <source>
        <dbReference type="ARBA" id="ARBA00022553"/>
    </source>
</evidence>
<dbReference type="SUPFAM" id="SSF47226">
    <property type="entry name" value="Histidine-containing phosphotransfer domain, HPT domain"/>
    <property type="match status" value="1"/>
</dbReference>
<dbReference type="Gene3D" id="3.40.50.2300">
    <property type="match status" value="1"/>
</dbReference>
<protein>
    <recommendedName>
        <fullName evidence="2">histidine kinase</fullName>
        <ecNumber evidence="2">2.7.13.3</ecNumber>
    </recommendedName>
</protein>
<keyword evidence="4" id="KW-0808">Transferase</keyword>
<dbReference type="Gene3D" id="2.30.30.40">
    <property type="entry name" value="SH3 Domains"/>
    <property type="match status" value="1"/>
</dbReference>
<evidence type="ECO:0000256" key="5">
    <source>
        <dbReference type="ARBA" id="ARBA00022777"/>
    </source>
</evidence>
<evidence type="ECO:0000259" key="11">
    <source>
        <dbReference type="PROSITE" id="PS50894"/>
    </source>
</evidence>
<gene>
    <name evidence="12" type="ORF">D5R40_14955</name>
</gene>
<dbReference type="Proteomes" id="UP000269154">
    <property type="component" value="Unassembled WGS sequence"/>
</dbReference>
<dbReference type="InterPro" id="IPR036641">
    <property type="entry name" value="HPT_dom_sf"/>
</dbReference>
<dbReference type="InterPro" id="IPR004358">
    <property type="entry name" value="Sig_transdc_His_kin-like_C"/>
</dbReference>
<evidence type="ECO:0000256" key="4">
    <source>
        <dbReference type="ARBA" id="ARBA00022679"/>
    </source>
</evidence>
<evidence type="ECO:0000259" key="9">
    <source>
        <dbReference type="PROSITE" id="PS50109"/>
    </source>
</evidence>
<dbReference type="Pfam" id="PF01584">
    <property type="entry name" value="CheW"/>
    <property type="match status" value="1"/>
</dbReference>
<dbReference type="OrthoDB" id="291966at2"/>
<keyword evidence="3 8" id="KW-0597">Phosphoprotein</keyword>
<dbReference type="SUPFAM" id="SSF50341">
    <property type="entry name" value="CheW-like"/>
    <property type="match status" value="1"/>
</dbReference>
<dbReference type="Pfam" id="PF00072">
    <property type="entry name" value="Response_reg"/>
    <property type="match status" value="1"/>
</dbReference>
<dbReference type="PANTHER" id="PTHR43395:SF1">
    <property type="entry name" value="CHEMOTAXIS PROTEIN CHEA"/>
    <property type="match status" value="1"/>
</dbReference>
<dbReference type="PROSITE" id="PS50894">
    <property type="entry name" value="HPT"/>
    <property type="match status" value="1"/>
</dbReference>
<feature type="modified residue" description="Phosphohistidine" evidence="7">
    <location>
        <position position="47"/>
    </location>
</feature>
<evidence type="ECO:0000259" key="10">
    <source>
        <dbReference type="PROSITE" id="PS50110"/>
    </source>
</evidence>
<dbReference type="InterPro" id="IPR036061">
    <property type="entry name" value="CheW-like_dom_sf"/>
</dbReference>
<name>A0A3N6RFW8_9CYAN</name>
<keyword evidence="6" id="KW-0902">Two-component regulatory system</keyword>
<comment type="catalytic activity">
    <reaction evidence="1">
        <text>ATP + protein L-histidine = ADP + protein N-phospho-L-histidine.</text>
        <dbReference type="EC" id="2.7.13.3"/>
    </reaction>
</comment>
<dbReference type="InterPro" id="IPR036890">
    <property type="entry name" value="HATPase_C_sf"/>
</dbReference>
<feature type="domain" description="Response regulatory" evidence="10">
    <location>
        <begin position="839"/>
        <end position="956"/>
    </location>
</feature>
<feature type="modified residue" description="4-aspartylphosphate" evidence="8">
    <location>
        <position position="889"/>
    </location>
</feature>
<dbReference type="Gene3D" id="1.20.120.160">
    <property type="entry name" value="HPT domain"/>
    <property type="match status" value="1"/>
</dbReference>
<comment type="caution">
    <text evidence="12">The sequence shown here is derived from an EMBL/GenBank/DDBJ whole genome shotgun (WGS) entry which is preliminary data.</text>
</comment>
<sequence>MIEIDDQAYKFFVEEATELLQTLEQGLIHISQEHELQKLHQLMRAAHSIKGGAACIGLMGIQTIAHDLENSIRALYQENTVFDLELENLLLQAFDCLRSPTVKQIETGNYDQENSIIKAKQVFEQIEKKLGHSLEEAAEFPEVSMEEGDMTKFLFTEEIPSGLHRWENLLAGKNSTDSGLSIKDELKRQAEVFATLGTMLNLPGFTSIAQTTIKALEVNPKYIKKIGTLALADFWAGQKAVLAGDRTQGGNLNPTLVKLTKPLKSRKVETTAKRKQVNQPTQAVKAVVPQKSEVAVETENVKTSNSATSSVNISQKQVSAPGVANQKKQIQQKQITSTSSSSLGVRIDINRLEMLNNLLGELATQDNSFILQNQQSQASIGTLEKGWQKFHQLMMKLQDMKTFSEQLNKSPNSQNNQLAYLVNILPNLLEEIAQVGEAVNDIKLLHQQSQQVVKKRQQTLQQIQNNLTKTRMLPVESLLNRFPRMIRDLSVQKQKQVKLELVGMNTLIDKVVLEKLYDPIVHIVRNAFDHGIEPPEIRQSNGKSKEGQITIKSYYQGNYTYIEIRDDGRGIDVNKIRNLAIQKKIFSVTEAAKLSTKQLYKLLFYPDFSTTKKVSDLSGRGMGLESVYSQIESLKGNITIQSQLGQGTKFILRLPWTLTITKLLVFRMEGNFFAIPLDILAAIIYVDPSEIKVERREKVYYWKGKKVSIAPSILLDYNYPIVSGSIQQESVEFSWKNSYTKNSQGKVMLLLISEDSDTIAIKIEQILMEQNLTIKPFSKILKAPSYLYGCTILGDGSLVPVIDGIQLLEKILHTEQLDAKNLLKNTSKFKQSILSKLPTILVIDDSLTTRQAISSTLQKAGYDIVQAKDGWQGLVKLQQNTQIQAVICDVEMPQMNGFEFLSRCRKQYPIAQMPVLMLTSRSSQPYRTLAKQLGANDYLSKPYLDQELINSLQSCLQV</sequence>
<dbReference type="InterPro" id="IPR011006">
    <property type="entry name" value="CheY-like_superfamily"/>
</dbReference>
<evidence type="ECO:0000256" key="8">
    <source>
        <dbReference type="PROSITE-ProRule" id="PRU00169"/>
    </source>
</evidence>
<feature type="domain" description="HPt" evidence="11">
    <location>
        <begin position="1"/>
        <end position="104"/>
    </location>
</feature>
<dbReference type="PRINTS" id="PR00344">
    <property type="entry name" value="BCTRLSENSOR"/>
</dbReference>